<protein>
    <submittedName>
        <fullName evidence="1">Uncharacterized protein</fullName>
    </submittedName>
</protein>
<gene>
    <name evidence="1" type="ORF">CK510_28300</name>
</gene>
<comment type="caution">
    <text evidence="1">The sequence shown here is derived from an EMBL/GenBank/DDBJ whole genome shotgun (WGS) entry which is preliminary data.</text>
</comment>
<evidence type="ECO:0000313" key="1">
    <source>
        <dbReference type="EMBL" id="PAX48300.1"/>
    </source>
</evidence>
<dbReference type="OrthoDB" id="2973090at2"/>
<proteinExistence type="predicted"/>
<dbReference type="EMBL" id="NTFS01000560">
    <property type="protein sequence ID" value="PAX48300.1"/>
    <property type="molecule type" value="Genomic_DNA"/>
</dbReference>
<keyword evidence="2" id="KW-1185">Reference proteome</keyword>
<dbReference type="AlphaFoldDB" id="A0A2A2TAT4"/>
<dbReference type="Proteomes" id="UP000218238">
    <property type="component" value="Unassembled WGS sequence"/>
</dbReference>
<accession>A0A2A2TAT4</accession>
<organism evidence="1 2">
    <name type="scientific">Brunnivagina elsteri CCALA 953</name>
    <dbReference type="NCBI Taxonomy" id="987040"/>
    <lineage>
        <taxon>Bacteria</taxon>
        <taxon>Bacillati</taxon>
        <taxon>Cyanobacteriota</taxon>
        <taxon>Cyanophyceae</taxon>
        <taxon>Nostocales</taxon>
        <taxon>Calotrichaceae</taxon>
        <taxon>Brunnivagina</taxon>
    </lineage>
</organism>
<evidence type="ECO:0000313" key="2">
    <source>
        <dbReference type="Proteomes" id="UP000218238"/>
    </source>
</evidence>
<sequence length="265" mass="30035">MTLEFSADTLIQLPVSERKAIITEKAALIDVTNITDESLHKAYRYGKIISSIAKDYIQHQIQEDNQSESILELERQSELIHVQTDKFAEDFINELVSYFEKKKVVLENKPNPSNLFELCGATLLVTSNSVTRKLSTKIGSLLEKISNISPYIISPEIEFDIHITGIDVILLSEDIVKFAQLKTQKNTLTGSQVTRAKKELSLHENSLFIAAFDVASWTFPQDSKIPRIAGKVFWDSIYLDYNLIETHIKNMVLRIDKVFAELAAS</sequence>
<dbReference type="RefSeq" id="WP_095724812.1">
    <property type="nucleotide sequence ID" value="NZ_NTFS01000560.1"/>
</dbReference>
<reference evidence="1 2" key="1">
    <citation type="submission" date="2017-08" db="EMBL/GenBank/DDBJ databases">
        <title>Draft genome sequence of filamentous cyanobacterium Calothrix elsteri CCALA 953.</title>
        <authorList>
            <person name="Gagunashvili A.N."/>
            <person name="Elster J."/>
            <person name="Andresson O.S."/>
        </authorList>
    </citation>
    <scope>NUCLEOTIDE SEQUENCE [LARGE SCALE GENOMIC DNA]</scope>
    <source>
        <strain evidence="1 2">CCALA 953</strain>
    </source>
</reference>
<name>A0A2A2TAT4_9CYAN</name>